<keyword evidence="11" id="KW-1185">Reference proteome</keyword>
<dbReference type="Proteomes" id="UP000235828">
    <property type="component" value="Chromosome A"/>
</dbReference>
<evidence type="ECO:0000313" key="11">
    <source>
        <dbReference type="Proteomes" id="UP000235828"/>
    </source>
</evidence>
<evidence type="ECO:0000256" key="9">
    <source>
        <dbReference type="SAM" id="Phobius"/>
    </source>
</evidence>
<organism evidence="10 11">
    <name type="scientific">Vibrio tapetis subsp. tapetis</name>
    <dbReference type="NCBI Taxonomy" id="1671868"/>
    <lineage>
        <taxon>Bacteria</taxon>
        <taxon>Pseudomonadati</taxon>
        <taxon>Pseudomonadota</taxon>
        <taxon>Gammaproteobacteria</taxon>
        <taxon>Vibrionales</taxon>
        <taxon>Vibrionaceae</taxon>
        <taxon>Vibrio</taxon>
    </lineage>
</organism>
<dbReference type="Pfam" id="PF03186">
    <property type="entry name" value="CobD_Cbib"/>
    <property type="match status" value="1"/>
</dbReference>
<feature type="transmembrane region" description="Helical" evidence="9">
    <location>
        <begin position="296"/>
        <end position="315"/>
    </location>
</feature>
<accession>A0A2N8ZFB4</accession>
<keyword evidence="4" id="KW-1003">Cell membrane</keyword>
<comment type="subcellular location">
    <subcellularLocation>
        <location evidence="1">Cell membrane</location>
        <topology evidence="1">Multi-pass membrane protein</topology>
    </subcellularLocation>
</comment>
<dbReference type="NCBIfam" id="NF006476">
    <property type="entry name" value="PRK08878.1"/>
    <property type="match status" value="1"/>
</dbReference>
<evidence type="ECO:0000256" key="3">
    <source>
        <dbReference type="ARBA" id="ARBA00006263"/>
    </source>
</evidence>
<keyword evidence="8 9" id="KW-0472">Membrane</keyword>
<dbReference type="PANTHER" id="PTHR34308">
    <property type="entry name" value="COBALAMIN BIOSYNTHESIS PROTEIN CBIB"/>
    <property type="match status" value="1"/>
</dbReference>
<evidence type="ECO:0000256" key="2">
    <source>
        <dbReference type="ARBA" id="ARBA00004953"/>
    </source>
</evidence>
<evidence type="ECO:0000256" key="5">
    <source>
        <dbReference type="ARBA" id="ARBA00022573"/>
    </source>
</evidence>
<dbReference type="PANTHER" id="PTHR34308:SF1">
    <property type="entry name" value="COBALAMIN BIOSYNTHESIS PROTEIN CBIB"/>
    <property type="match status" value="1"/>
</dbReference>
<feature type="transmembrane region" description="Helical" evidence="9">
    <location>
        <begin position="161"/>
        <end position="182"/>
    </location>
</feature>
<dbReference type="InterPro" id="IPR004485">
    <property type="entry name" value="Cobalamin_biosynth_CobD/CbiB"/>
</dbReference>
<dbReference type="EMBL" id="LT960611">
    <property type="protein sequence ID" value="SON50609.1"/>
    <property type="molecule type" value="Genomic_DNA"/>
</dbReference>
<evidence type="ECO:0000313" key="10">
    <source>
        <dbReference type="EMBL" id="SON50609.1"/>
    </source>
</evidence>
<feature type="transmembrane region" description="Helical" evidence="9">
    <location>
        <begin position="62"/>
        <end position="82"/>
    </location>
</feature>
<dbReference type="AlphaFoldDB" id="A0A2N8ZFB4"/>
<evidence type="ECO:0000256" key="7">
    <source>
        <dbReference type="ARBA" id="ARBA00022989"/>
    </source>
</evidence>
<evidence type="ECO:0000256" key="4">
    <source>
        <dbReference type="ARBA" id="ARBA00022475"/>
    </source>
</evidence>
<evidence type="ECO:0000256" key="1">
    <source>
        <dbReference type="ARBA" id="ARBA00004651"/>
    </source>
</evidence>
<comment type="pathway">
    <text evidence="2">Cofactor biosynthesis; adenosylcobalamin biosynthesis.</text>
</comment>
<feature type="transmembrane region" description="Helical" evidence="9">
    <location>
        <begin position="12"/>
        <end position="30"/>
    </location>
</feature>
<keyword evidence="7 9" id="KW-1133">Transmembrane helix</keyword>
<dbReference type="GO" id="GO:0048472">
    <property type="term" value="F:threonine-phosphate decarboxylase activity"/>
    <property type="evidence" value="ECO:0007669"/>
    <property type="project" value="InterPro"/>
</dbReference>
<dbReference type="GO" id="GO:0009236">
    <property type="term" value="P:cobalamin biosynthetic process"/>
    <property type="evidence" value="ECO:0007669"/>
    <property type="project" value="UniProtKB-UniPathway"/>
</dbReference>
<proteinExistence type="inferred from homology"/>
<gene>
    <name evidence="10" type="ORF">VTAP4600_A2636</name>
</gene>
<feature type="transmembrane region" description="Helical" evidence="9">
    <location>
        <begin position="202"/>
        <end position="224"/>
    </location>
</feature>
<reference evidence="10 11" key="1">
    <citation type="submission" date="2017-10" db="EMBL/GenBank/DDBJ databases">
        <authorList>
            <person name="Banno H."/>
            <person name="Chua N.-H."/>
        </authorList>
    </citation>
    <scope>NUCLEOTIDE SEQUENCE [LARGE SCALE GENOMIC DNA]</scope>
    <source>
        <strain evidence="10">Vibrio tapetis CECT4600</strain>
    </source>
</reference>
<protein>
    <submittedName>
        <fullName evidence="10">Putative Cobalamin (Vitamin B12) biosynthesis CbiB</fullName>
    </submittedName>
</protein>
<dbReference type="KEGG" id="vta:A2636"/>
<dbReference type="GO" id="GO:0005886">
    <property type="term" value="C:plasma membrane"/>
    <property type="evidence" value="ECO:0007669"/>
    <property type="project" value="UniProtKB-SubCell"/>
</dbReference>
<sequence>MMEELFGKLYSNGALLVMWGAILFHLILPIPKAVHPATLWHKFAEILANKVNLNHSYNQSHVSGMLAWGLMILPAWLFFWALKPLVWQPQAFEMALLLLAIDWRSNESLAKQLIESLGKEDKKRARRELEPFVNRDTSSLSPLGLGKAGAETLILGYGRNVVSVLFWFGVAGGTGAFLYRLVMELARAWSPSRSEYSPFGLFSVRALAVLDWLPLKIYSLMITIGKNGMSTLSALFSQAKQWPLPGPGWLLTAVGHKLELSLGGPAIYGDKKAIRPKIGGRIAPSAFHLAQIQHLLAWRICGWILIQSAIMIAIYQGI</sequence>
<name>A0A2N8ZFB4_9VIBR</name>
<evidence type="ECO:0000256" key="8">
    <source>
        <dbReference type="ARBA" id="ARBA00023136"/>
    </source>
</evidence>
<dbReference type="UniPathway" id="UPA00148"/>
<evidence type="ECO:0000256" key="6">
    <source>
        <dbReference type="ARBA" id="ARBA00022692"/>
    </source>
</evidence>
<keyword evidence="5" id="KW-0169">Cobalamin biosynthesis</keyword>
<keyword evidence="6 9" id="KW-0812">Transmembrane</keyword>
<comment type="similarity">
    <text evidence="3">Belongs to the CobD/CbiB family.</text>
</comment>